<name>A0ACC3SB97_9PEZI</name>
<evidence type="ECO:0000313" key="1">
    <source>
        <dbReference type="EMBL" id="KAK8205637.1"/>
    </source>
</evidence>
<dbReference type="Proteomes" id="UP001320706">
    <property type="component" value="Unassembled WGS sequence"/>
</dbReference>
<protein>
    <submittedName>
        <fullName evidence="1">Uncharacterized protein</fullName>
    </submittedName>
</protein>
<dbReference type="EMBL" id="JAMKPW020000023">
    <property type="protein sequence ID" value="KAK8205637.1"/>
    <property type="molecule type" value="Genomic_DNA"/>
</dbReference>
<accession>A0ACC3SB97</accession>
<evidence type="ECO:0000313" key="2">
    <source>
        <dbReference type="Proteomes" id="UP001320706"/>
    </source>
</evidence>
<gene>
    <name evidence="1" type="ORF">M8818_004813</name>
</gene>
<comment type="caution">
    <text evidence="1">The sequence shown here is derived from an EMBL/GenBank/DDBJ whole genome shotgun (WGS) entry which is preliminary data.</text>
</comment>
<organism evidence="1 2">
    <name type="scientific">Zalaria obscura</name>
    <dbReference type="NCBI Taxonomy" id="2024903"/>
    <lineage>
        <taxon>Eukaryota</taxon>
        <taxon>Fungi</taxon>
        <taxon>Dikarya</taxon>
        <taxon>Ascomycota</taxon>
        <taxon>Pezizomycotina</taxon>
        <taxon>Dothideomycetes</taxon>
        <taxon>Dothideomycetidae</taxon>
        <taxon>Dothideales</taxon>
        <taxon>Zalariaceae</taxon>
        <taxon>Zalaria</taxon>
    </lineage>
</organism>
<keyword evidence="2" id="KW-1185">Reference proteome</keyword>
<sequence length="166" mass="18732">MGLGVVEDHKLPHVPGTVLLDDENTQVEEITGALKHGTGRNSHIVLSPQPSEDPNDPLNWSAWKKEVIIIILCFGAMLNAGTNVSFHNRYSGSVCLLASGTVPQCFILRDRTRSEHGHIPGRSCLRLQSARCWLFWTVHLRSEPKVWQTARLSCVNSLRHHWNCHW</sequence>
<proteinExistence type="predicted"/>
<reference evidence="1" key="1">
    <citation type="submission" date="2024-02" db="EMBL/GenBank/DDBJ databases">
        <title>Metagenome Assembled Genome of Zalaria obscura JY119.</title>
        <authorList>
            <person name="Vighnesh L."/>
            <person name="Jagadeeshwari U."/>
            <person name="Venkata Ramana C."/>
            <person name="Sasikala C."/>
        </authorList>
    </citation>
    <scope>NUCLEOTIDE SEQUENCE</scope>
    <source>
        <strain evidence="1">JY119</strain>
    </source>
</reference>